<comment type="caution">
    <text evidence="7">The sequence shown here is derived from an EMBL/GenBank/DDBJ whole genome shotgun (WGS) entry which is preliminary data.</text>
</comment>
<feature type="short sequence motif" description="DGA/G" evidence="4">
    <location>
        <begin position="148"/>
        <end position="150"/>
    </location>
</feature>
<dbReference type="EMBL" id="JAMTCG010000003">
    <property type="protein sequence ID" value="MCP2160540.1"/>
    <property type="molecule type" value="Genomic_DNA"/>
</dbReference>
<reference evidence="7 8" key="1">
    <citation type="submission" date="2022-06" db="EMBL/GenBank/DDBJ databases">
        <title>Genomic Encyclopedia of Archaeal and Bacterial Type Strains, Phase II (KMG-II): from individual species to whole genera.</title>
        <authorList>
            <person name="Goeker M."/>
        </authorList>
    </citation>
    <scope>NUCLEOTIDE SEQUENCE [LARGE SCALE GENOMIC DNA]</scope>
    <source>
        <strain evidence="7 8">DSM 45037</strain>
    </source>
</reference>
<evidence type="ECO:0000256" key="1">
    <source>
        <dbReference type="ARBA" id="ARBA00022801"/>
    </source>
</evidence>
<dbReference type="InterPro" id="IPR016035">
    <property type="entry name" value="Acyl_Trfase/lysoPLipase"/>
</dbReference>
<feature type="domain" description="PNPLA" evidence="6">
    <location>
        <begin position="1"/>
        <end position="161"/>
    </location>
</feature>
<accession>A0ABT1H1K7</accession>
<keyword evidence="1 4" id="KW-0378">Hydrolase</keyword>
<dbReference type="PANTHER" id="PTHR14226">
    <property type="entry name" value="NEUROPATHY TARGET ESTERASE/SWISS CHEESE D.MELANOGASTER"/>
    <property type="match status" value="1"/>
</dbReference>
<dbReference type="PROSITE" id="PS51635">
    <property type="entry name" value="PNPLA"/>
    <property type="match status" value="1"/>
</dbReference>
<keyword evidence="8" id="KW-1185">Reference proteome</keyword>
<evidence type="ECO:0000313" key="7">
    <source>
        <dbReference type="EMBL" id="MCP2160540.1"/>
    </source>
</evidence>
<organism evidence="7 8">
    <name type="scientific">Williamsia serinedens</name>
    <dbReference type="NCBI Taxonomy" id="391736"/>
    <lineage>
        <taxon>Bacteria</taxon>
        <taxon>Bacillati</taxon>
        <taxon>Actinomycetota</taxon>
        <taxon>Actinomycetes</taxon>
        <taxon>Mycobacteriales</taxon>
        <taxon>Nocardiaceae</taxon>
        <taxon>Williamsia</taxon>
    </lineage>
</organism>
<dbReference type="InterPro" id="IPR002641">
    <property type="entry name" value="PNPLA_dom"/>
</dbReference>
<evidence type="ECO:0000256" key="2">
    <source>
        <dbReference type="ARBA" id="ARBA00022963"/>
    </source>
</evidence>
<comment type="caution">
    <text evidence="4">Lacks conserved residue(s) required for the propagation of feature annotation.</text>
</comment>
<dbReference type="Proteomes" id="UP001205740">
    <property type="component" value="Unassembled WGS sequence"/>
</dbReference>
<proteinExistence type="predicted"/>
<evidence type="ECO:0000256" key="4">
    <source>
        <dbReference type="PROSITE-ProRule" id="PRU01161"/>
    </source>
</evidence>
<dbReference type="Gene3D" id="3.40.1090.10">
    <property type="entry name" value="Cytosolic phospholipase A2 catalytic domain"/>
    <property type="match status" value="2"/>
</dbReference>
<protein>
    <submittedName>
        <fullName evidence="7">NTE family protein</fullName>
    </submittedName>
</protein>
<dbReference type="Pfam" id="PF01734">
    <property type="entry name" value="Patatin"/>
    <property type="match status" value="1"/>
</dbReference>
<evidence type="ECO:0000259" key="6">
    <source>
        <dbReference type="PROSITE" id="PS51635"/>
    </source>
</evidence>
<feature type="active site" description="Proton acceptor" evidence="4">
    <location>
        <position position="148"/>
    </location>
</feature>
<feature type="region of interest" description="Disordered" evidence="5">
    <location>
        <begin position="179"/>
        <end position="209"/>
    </location>
</feature>
<dbReference type="PANTHER" id="PTHR14226:SF76">
    <property type="entry name" value="NTE FAMILY PROTEIN RSSA"/>
    <property type="match status" value="1"/>
</dbReference>
<feature type="short sequence motif" description="GXSXG" evidence="4">
    <location>
        <begin position="32"/>
        <end position="36"/>
    </location>
</feature>
<evidence type="ECO:0000256" key="3">
    <source>
        <dbReference type="ARBA" id="ARBA00023098"/>
    </source>
</evidence>
<keyword evidence="3 4" id="KW-0443">Lipid metabolism</keyword>
<sequence length="351" mass="36954">MALGSGGARGYAHIGVLEVLERRGYEIVAISGSSMGALVAGLHAAGTLDEYVDWVTGLGQLDVMRLLDVSLTAPGMIHADKILDKVREILGDRAIEDLDIPFTAVATDLTSGRPQWFQRGPVDVAIRASIAIPGVITPHVMNGRVLVDGGILDPLPIAPLAAAPADVVIGVDLGSEGVGVDDDLTEGRPSDADAEETVQRSGETGPGLPLDALSRLRRLGSHALDSDFVKSIVDRVAGDSMGGSDQVIDAIAAEQRSGSGNAGDAARKLSRFAVMNRSLDIMQEALARHQLAALPPDILIQIPRTAIRSLDFHRATEAIDLGRTLTERALDAHASPMVTAFERPRKQGQVS</sequence>
<evidence type="ECO:0000313" key="8">
    <source>
        <dbReference type="Proteomes" id="UP001205740"/>
    </source>
</evidence>
<evidence type="ECO:0000256" key="5">
    <source>
        <dbReference type="SAM" id="MobiDB-lite"/>
    </source>
</evidence>
<name>A0ABT1H1K7_9NOCA</name>
<gene>
    <name evidence="7" type="ORF">LX12_001727</name>
</gene>
<keyword evidence="2 4" id="KW-0442">Lipid degradation</keyword>
<dbReference type="InterPro" id="IPR050301">
    <property type="entry name" value="NTE"/>
</dbReference>
<dbReference type="SUPFAM" id="SSF52151">
    <property type="entry name" value="FabD/lysophospholipase-like"/>
    <property type="match status" value="1"/>
</dbReference>
<feature type="active site" description="Nucleophile" evidence="4">
    <location>
        <position position="34"/>
    </location>
</feature>